<feature type="chain" id="PRO_5013178109" evidence="2">
    <location>
        <begin position="18"/>
        <end position="571"/>
    </location>
</feature>
<organism evidence="4 5">
    <name type="scientific">Flavobacterium haoranii</name>
    <dbReference type="NCBI Taxonomy" id="683124"/>
    <lineage>
        <taxon>Bacteria</taxon>
        <taxon>Pseudomonadati</taxon>
        <taxon>Bacteroidota</taxon>
        <taxon>Flavobacteriia</taxon>
        <taxon>Flavobacteriales</taxon>
        <taxon>Flavobacteriaceae</taxon>
        <taxon>Flavobacterium</taxon>
    </lineage>
</organism>
<name>A0A1M6FNP5_9FLAO</name>
<evidence type="ECO:0000313" key="4">
    <source>
        <dbReference type="EMBL" id="SHI99296.1"/>
    </source>
</evidence>
<feature type="signal peptide" evidence="2">
    <location>
        <begin position="1"/>
        <end position="17"/>
    </location>
</feature>
<proteinExistence type="predicted"/>
<dbReference type="PANTHER" id="PTHR35580:SF1">
    <property type="entry name" value="PHYTASE-LIKE DOMAIN-CONTAINING PROTEIN"/>
    <property type="match status" value="1"/>
</dbReference>
<evidence type="ECO:0000313" key="5">
    <source>
        <dbReference type="Proteomes" id="UP000184232"/>
    </source>
</evidence>
<evidence type="ECO:0000256" key="2">
    <source>
        <dbReference type="SAM" id="SignalP"/>
    </source>
</evidence>
<evidence type="ECO:0000259" key="3">
    <source>
        <dbReference type="Pfam" id="PF18962"/>
    </source>
</evidence>
<dbReference type="OrthoDB" id="5381604at2"/>
<evidence type="ECO:0000256" key="1">
    <source>
        <dbReference type="ARBA" id="ARBA00022729"/>
    </source>
</evidence>
<reference evidence="4 5" key="1">
    <citation type="submission" date="2016-11" db="EMBL/GenBank/DDBJ databases">
        <authorList>
            <person name="Jaros S."/>
            <person name="Januszkiewicz K."/>
            <person name="Wedrychowicz H."/>
        </authorList>
    </citation>
    <scope>NUCLEOTIDE SEQUENCE [LARGE SCALE GENOMIC DNA]</scope>
    <source>
        <strain evidence="4 5">DSM 22807</strain>
    </source>
</reference>
<keyword evidence="5" id="KW-1185">Reference proteome</keyword>
<accession>A0A1M6FNP5</accession>
<feature type="domain" description="Secretion system C-terminal sorting" evidence="3">
    <location>
        <begin position="504"/>
        <end position="564"/>
    </location>
</feature>
<keyword evidence="1 2" id="KW-0732">Signal</keyword>
<dbReference type="Pfam" id="PF18962">
    <property type="entry name" value="Por_Secre_tail"/>
    <property type="match status" value="1"/>
</dbReference>
<dbReference type="InterPro" id="IPR026444">
    <property type="entry name" value="Secre_tail"/>
</dbReference>
<gene>
    <name evidence="4" type="ORF">SAMN05444337_1284</name>
</gene>
<dbReference type="Proteomes" id="UP000184232">
    <property type="component" value="Unassembled WGS sequence"/>
</dbReference>
<dbReference type="STRING" id="683124.SAMN05444337_1284"/>
<dbReference type="AlphaFoldDB" id="A0A1M6FNP5"/>
<dbReference type="NCBIfam" id="TIGR04183">
    <property type="entry name" value="Por_Secre_tail"/>
    <property type="match status" value="1"/>
</dbReference>
<dbReference type="InterPro" id="IPR052918">
    <property type="entry name" value="Motility_Chemotaxis_Reg"/>
</dbReference>
<dbReference type="RefSeq" id="WP_084656850.1">
    <property type="nucleotide sequence ID" value="NZ_CP045292.1"/>
</dbReference>
<protein>
    <submittedName>
        <fullName evidence="4">Por secretion system C-terminal sorting domain-containing protein</fullName>
    </submittedName>
</protein>
<sequence>MKIKLLLFLLIGTFSRAQDWQWIKEGGGTGTADTYTQEQVYSMVTDSQNNIYILSRVRGSDVEIDGNSKATYGYSTPSDVVLASFSCNGTYRWSKIIGGNGTENINAVQVDSQDNVYVAGNVATCNGGGAGNFYYARIDDEYEFINTDSACTLIFLAKFDTNGIIQYVKRPQLPTTPSLAGAYTASYNVEIHNDIIYWSVWLPPGIYADGAFTNSNPDPETPYVLKYYPDGTFMEAIQLGTVQNNYPVVANYYRNPYNGYFYMTYRKVNSGGTFSINGLSIVNSAALICYDNLGQYQWKIENTNSTASAMRFYGVDFDSSNNIYLSGRIAPFNYDSILGYSNSAGGSYPYIMKINSTGTNYIWATKSNTNANDFGAIKYNGGEIAYTGWGFGTNFTWGSQTINITNTNEGQDVLFARFDSTTGNCLSLNKINSDVGSTDFGNAIAVDASGDYIVGGGFGHYIYDMNNNVSTNEGGPSDFFLAKFSTQACTPLSNESFDESQIRIYPNPANEFITVSVTENTKYELYNVTGQLVKIGSLSVNENSINIQELSKGCYLLKLKSENKLLKILKQ</sequence>
<dbReference type="EMBL" id="FQZH01000001">
    <property type="protein sequence ID" value="SHI99296.1"/>
    <property type="molecule type" value="Genomic_DNA"/>
</dbReference>
<dbReference type="PANTHER" id="PTHR35580">
    <property type="entry name" value="CELL SURFACE GLYCOPROTEIN (S-LAYER PROTEIN)-LIKE PROTEIN"/>
    <property type="match status" value="1"/>
</dbReference>